<gene>
    <name evidence="2" type="ORF">ACFFTR_47640</name>
</gene>
<protein>
    <recommendedName>
        <fullName evidence="4">Secreted protein</fullName>
    </recommendedName>
</protein>
<keyword evidence="1" id="KW-1133">Transmembrane helix</keyword>
<keyword evidence="1" id="KW-0472">Membrane</keyword>
<evidence type="ECO:0008006" key="4">
    <source>
        <dbReference type="Google" id="ProtNLM"/>
    </source>
</evidence>
<reference evidence="2 3" key="1">
    <citation type="submission" date="2024-09" db="EMBL/GenBank/DDBJ databases">
        <authorList>
            <person name="Sun Q."/>
            <person name="Mori K."/>
        </authorList>
    </citation>
    <scope>NUCLEOTIDE SEQUENCE [LARGE SCALE GENOMIC DNA]</scope>
    <source>
        <strain evidence="2 3">JCM 3307</strain>
    </source>
</reference>
<dbReference type="EMBL" id="JBHMCA010000084">
    <property type="protein sequence ID" value="MFB9450795.1"/>
    <property type="molecule type" value="Genomic_DNA"/>
</dbReference>
<comment type="caution">
    <text evidence="2">The sequence shown here is derived from an EMBL/GenBank/DDBJ whole genome shotgun (WGS) entry which is preliminary data.</text>
</comment>
<proteinExistence type="predicted"/>
<evidence type="ECO:0000256" key="1">
    <source>
        <dbReference type="SAM" id="Phobius"/>
    </source>
</evidence>
<accession>A0ABV5MPL7</accession>
<organism evidence="2 3">
    <name type="scientific">Dactylosporangium vinaceum</name>
    <dbReference type="NCBI Taxonomy" id="53362"/>
    <lineage>
        <taxon>Bacteria</taxon>
        <taxon>Bacillati</taxon>
        <taxon>Actinomycetota</taxon>
        <taxon>Actinomycetes</taxon>
        <taxon>Micromonosporales</taxon>
        <taxon>Micromonosporaceae</taxon>
        <taxon>Dactylosporangium</taxon>
    </lineage>
</organism>
<dbReference type="Proteomes" id="UP001589608">
    <property type="component" value="Unassembled WGS sequence"/>
</dbReference>
<dbReference type="RefSeq" id="WP_223100382.1">
    <property type="nucleotide sequence ID" value="NZ_CP061913.1"/>
</dbReference>
<evidence type="ECO:0000313" key="2">
    <source>
        <dbReference type="EMBL" id="MFB9450795.1"/>
    </source>
</evidence>
<keyword evidence="1" id="KW-0812">Transmembrane</keyword>
<feature type="transmembrane region" description="Helical" evidence="1">
    <location>
        <begin position="20"/>
        <end position="42"/>
    </location>
</feature>
<feature type="transmembrane region" description="Helical" evidence="1">
    <location>
        <begin position="72"/>
        <end position="93"/>
    </location>
</feature>
<sequence>MSNTDAVATGVTASIEGDLMGVALIGACIALAAGIAVGNAGAKAKRARLDYVRTKALIPGARKNAIAEGLKGLRVIATCAAVLIALGLAMNVIGQR</sequence>
<keyword evidence="3" id="KW-1185">Reference proteome</keyword>
<evidence type="ECO:0000313" key="3">
    <source>
        <dbReference type="Proteomes" id="UP001589608"/>
    </source>
</evidence>
<name>A0ABV5MPL7_9ACTN</name>